<name>A0A1I0PU57_9EURY</name>
<dbReference type="AlphaFoldDB" id="A0A1I0PU57"/>
<accession>A0A1I0PU57</accession>
<sequence length="76" mass="8307">MEAVDSHFERVKPFFDQVSITIVELTAQSESREGSQIAVAIDEKHSFGEVVFLSQSVNECGGWIGASSAKDCDIEN</sequence>
<evidence type="ECO:0000313" key="1">
    <source>
        <dbReference type="EMBL" id="SEW17977.1"/>
    </source>
</evidence>
<protein>
    <submittedName>
        <fullName evidence="1">Uncharacterized protein</fullName>
    </submittedName>
</protein>
<keyword evidence="2" id="KW-1185">Reference proteome</keyword>
<dbReference type="Proteomes" id="UP000183275">
    <property type="component" value="Unassembled WGS sequence"/>
</dbReference>
<dbReference type="STRING" id="1202768.SAMN05216285_2960"/>
<proteinExistence type="predicted"/>
<evidence type="ECO:0000313" key="2">
    <source>
        <dbReference type="Proteomes" id="UP000183275"/>
    </source>
</evidence>
<reference evidence="2" key="1">
    <citation type="submission" date="2016-10" db="EMBL/GenBank/DDBJ databases">
        <authorList>
            <person name="Varghese N."/>
        </authorList>
    </citation>
    <scope>NUCLEOTIDE SEQUENCE [LARGE SCALE GENOMIC DNA]</scope>
    <source>
        <strain evidence="2">CGMCC 1.12284</strain>
    </source>
</reference>
<dbReference type="EMBL" id="FOIS01000003">
    <property type="protein sequence ID" value="SEW17977.1"/>
    <property type="molecule type" value="Genomic_DNA"/>
</dbReference>
<organism evidence="1 2">
    <name type="scientific">Natrinema salifodinae</name>
    <dbReference type="NCBI Taxonomy" id="1202768"/>
    <lineage>
        <taxon>Archaea</taxon>
        <taxon>Methanobacteriati</taxon>
        <taxon>Methanobacteriota</taxon>
        <taxon>Stenosarchaea group</taxon>
        <taxon>Halobacteria</taxon>
        <taxon>Halobacteriales</taxon>
        <taxon>Natrialbaceae</taxon>
        <taxon>Natrinema</taxon>
    </lineage>
</organism>
<gene>
    <name evidence="1" type="ORF">SAMN05216285_2960</name>
</gene>